<protein>
    <submittedName>
        <fullName evidence="1">Uncharacterized protein</fullName>
    </submittedName>
</protein>
<organism evidence="1 2">
    <name type="scientific">Vitis vinifera</name>
    <name type="common">Grape</name>
    <dbReference type="NCBI Taxonomy" id="29760"/>
    <lineage>
        <taxon>Eukaryota</taxon>
        <taxon>Viridiplantae</taxon>
        <taxon>Streptophyta</taxon>
        <taxon>Embryophyta</taxon>
        <taxon>Tracheophyta</taxon>
        <taxon>Spermatophyta</taxon>
        <taxon>Magnoliopsida</taxon>
        <taxon>eudicotyledons</taxon>
        <taxon>Gunneridae</taxon>
        <taxon>Pentapetalae</taxon>
        <taxon>rosids</taxon>
        <taxon>Vitales</taxon>
        <taxon>Vitaceae</taxon>
        <taxon>Viteae</taxon>
        <taxon>Vitis</taxon>
    </lineage>
</organism>
<evidence type="ECO:0000313" key="1">
    <source>
        <dbReference type="EMBL" id="RVW36191.1"/>
    </source>
</evidence>
<name>A0A438DL34_VITVI</name>
<dbReference type="Proteomes" id="UP000288805">
    <property type="component" value="Unassembled WGS sequence"/>
</dbReference>
<sequence>MMEVAMELERMRKCQGDFRDQENSEEIEYETTELVGPWDVASASTGSCLNTNASSSLNV</sequence>
<reference evidence="1 2" key="1">
    <citation type="journal article" date="2018" name="PLoS Genet.">
        <title>Population sequencing reveals clonal diversity and ancestral inbreeding in the grapevine cultivar Chardonnay.</title>
        <authorList>
            <person name="Roach M.J."/>
            <person name="Johnson D.L."/>
            <person name="Bohlmann J."/>
            <person name="van Vuuren H.J."/>
            <person name="Jones S.J."/>
            <person name="Pretorius I.S."/>
            <person name="Schmidt S.A."/>
            <person name="Borneman A.R."/>
        </authorList>
    </citation>
    <scope>NUCLEOTIDE SEQUENCE [LARGE SCALE GENOMIC DNA]</scope>
    <source>
        <strain evidence="2">cv. Chardonnay</strain>
        <tissue evidence="1">Leaf</tissue>
    </source>
</reference>
<dbReference type="EMBL" id="QGNW01001581">
    <property type="protein sequence ID" value="RVW36191.1"/>
    <property type="molecule type" value="Genomic_DNA"/>
</dbReference>
<dbReference type="AlphaFoldDB" id="A0A438DL34"/>
<evidence type="ECO:0000313" key="2">
    <source>
        <dbReference type="Proteomes" id="UP000288805"/>
    </source>
</evidence>
<proteinExistence type="predicted"/>
<accession>A0A438DL34</accession>
<comment type="caution">
    <text evidence="1">The sequence shown here is derived from an EMBL/GenBank/DDBJ whole genome shotgun (WGS) entry which is preliminary data.</text>
</comment>
<gene>
    <name evidence="1" type="ORF">CK203_100372</name>
</gene>